<evidence type="ECO:0000256" key="1">
    <source>
        <dbReference type="SAM" id="MobiDB-lite"/>
    </source>
</evidence>
<feature type="region of interest" description="Disordered" evidence="1">
    <location>
        <begin position="283"/>
        <end position="329"/>
    </location>
</feature>
<evidence type="ECO:0000256" key="2">
    <source>
        <dbReference type="SAM" id="SignalP"/>
    </source>
</evidence>
<dbReference type="Proteomes" id="UP000287447">
    <property type="component" value="Unassembled WGS sequence"/>
</dbReference>
<evidence type="ECO:0000313" key="4">
    <source>
        <dbReference type="Proteomes" id="UP000287447"/>
    </source>
</evidence>
<keyword evidence="4" id="KW-1185">Reference proteome</keyword>
<evidence type="ECO:0000313" key="3">
    <source>
        <dbReference type="EMBL" id="RVU39132.1"/>
    </source>
</evidence>
<name>A0A437QX96_9PROT</name>
<reference evidence="4" key="1">
    <citation type="submission" date="2019-01" db="EMBL/GenBank/DDBJ databases">
        <title>Gri0909 isolated from a small marine red alga.</title>
        <authorList>
            <person name="Kim J."/>
            <person name="Jeong S.E."/>
            <person name="Jeon C.O."/>
        </authorList>
    </citation>
    <scope>NUCLEOTIDE SEQUENCE [LARGE SCALE GENOMIC DNA]</scope>
    <source>
        <strain evidence="4">Gri0909</strain>
    </source>
</reference>
<dbReference type="OrthoDB" id="321999at2"/>
<dbReference type="AlphaFoldDB" id="A0A437QX96"/>
<feature type="chain" id="PRO_5019031040" description="Caspase family protein" evidence="2">
    <location>
        <begin position="28"/>
        <end position="440"/>
    </location>
</feature>
<feature type="compositionally biased region" description="Polar residues" evidence="1">
    <location>
        <begin position="219"/>
        <end position="235"/>
    </location>
</feature>
<gene>
    <name evidence="3" type="ORF">EOI86_07745</name>
</gene>
<feature type="region of interest" description="Disordered" evidence="1">
    <location>
        <begin position="206"/>
        <end position="235"/>
    </location>
</feature>
<accession>A0A437QX96</accession>
<sequence>MIYRFLRLFFQLAFAAALLCTVQSAHAQGRLALVLESEPDEDSAPLRTALRGAGYSVIDPGVANRDGIAWSVDVFARKLGRSGPDTVGIVYARLPGASSDGESYLLPSKAVLEEDGNIAADGYAIRDLLSALSGLNSSNIGLVLDLCKNEGEDGVETKFTAPIPESPNVLIADCRSRDAAQEATMSSEFVQAITSPGLTLRQVFERTDRGGPGPAIAQGTFSPSQPQANQNDATAADTSLEGIVWNAIRASTDETVIAEYLDRFPDSDYADDAQARLNELKAAPGRAAATPSAQEPAKPSTTPTLGQQLAAIQAKKPRPRDASTSGTSAANSNRYTAVLAGTDATGWGNLYRHDCGATVGYRMTLQLVSETWHAQLVRMSDGMTMQFVQHDRLRDDGIAVLHAHSEGAKVTLKVKPGSSHKATYAIPTAGIGSCAVGYLY</sequence>
<organism evidence="3 4">
    <name type="scientific">Hwanghaeella grinnelliae</name>
    <dbReference type="NCBI Taxonomy" id="2500179"/>
    <lineage>
        <taxon>Bacteria</taxon>
        <taxon>Pseudomonadati</taxon>
        <taxon>Pseudomonadota</taxon>
        <taxon>Alphaproteobacteria</taxon>
        <taxon>Rhodospirillales</taxon>
        <taxon>Rhodospirillaceae</taxon>
        <taxon>Hwanghaeella</taxon>
    </lineage>
</organism>
<protein>
    <recommendedName>
        <fullName evidence="5">Caspase family protein</fullName>
    </recommendedName>
</protein>
<feature type="compositionally biased region" description="Low complexity" evidence="1">
    <location>
        <begin position="283"/>
        <end position="293"/>
    </location>
</feature>
<keyword evidence="2" id="KW-0732">Signal</keyword>
<feature type="signal peptide" evidence="2">
    <location>
        <begin position="1"/>
        <end position="27"/>
    </location>
</feature>
<comment type="caution">
    <text evidence="3">The sequence shown here is derived from an EMBL/GenBank/DDBJ whole genome shotgun (WGS) entry which is preliminary data.</text>
</comment>
<proteinExistence type="predicted"/>
<dbReference type="EMBL" id="SADE01000001">
    <property type="protein sequence ID" value="RVU39132.1"/>
    <property type="molecule type" value="Genomic_DNA"/>
</dbReference>
<dbReference type="RefSeq" id="WP_127764504.1">
    <property type="nucleotide sequence ID" value="NZ_SADE01000001.1"/>
</dbReference>
<dbReference type="Gene3D" id="3.40.50.1460">
    <property type="match status" value="1"/>
</dbReference>
<evidence type="ECO:0008006" key="5">
    <source>
        <dbReference type="Google" id="ProtNLM"/>
    </source>
</evidence>